<sequence length="511" mass="54966">MVTPPDIQTLRDQMAAFDVARDALSIGQWGGGYSYMNASHRQMFGFTHDEDISGATWRDCFGPAMTPPQEAQIMHAVMTTGAWRGEMRARRRSGEVFDVEVSVSGVGEDGFVSIVHEISARKDVDVQRGRQRGLIEKAHRRDAIAQVVQKVRHDFGNVIAVVSGTAQLMETAVAGNEPLTQGVARIGLAMDAAMEILDDLSQFDRPKAVRSWCDLHSLITQGVDLIETYRLAQIEVEVHAPQTPQVICVDQRDFLQVFHHLMLNACEAATQDVTRVTVSHCAPHVAALRGQAYVGDGDDGVTRAWFEIKDTGHGIAPDVLARLRTPHVSTKAEKAGFGLSIVSEILCANRGVLFIESGEGTTITVGWPVDEGDVFSDMAAFDVLAQDRPLAGATILVVSDLPLVADLLMQMIDAAGGVAMASRSVDVACEMVRDEPDMWSGVVVDMQAPELSSVAIATAAASCVRPIPTLLLRDTAAELADIAPMFAACVDKPITPDALTKAIAAALMSRA</sequence>
<dbReference type="GO" id="GO:0000160">
    <property type="term" value="P:phosphorelay signal transduction system"/>
    <property type="evidence" value="ECO:0007669"/>
    <property type="project" value="UniProtKB-KW"/>
</dbReference>
<dbReference type="PROSITE" id="PS50110">
    <property type="entry name" value="RESPONSE_REGULATORY"/>
    <property type="match status" value="1"/>
</dbReference>
<evidence type="ECO:0000256" key="5">
    <source>
        <dbReference type="ARBA" id="ARBA00023012"/>
    </source>
</evidence>
<protein>
    <submittedName>
        <fullName evidence="9">Sensory box histidine kinase/response regulator</fullName>
    </submittedName>
</protein>
<dbReference type="STRING" id="1397108.IMCC12053_576"/>
<dbReference type="Pfam" id="PF02518">
    <property type="entry name" value="HATPase_c"/>
    <property type="match status" value="1"/>
</dbReference>
<dbReference type="GO" id="GO:0016301">
    <property type="term" value="F:kinase activity"/>
    <property type="evidence" value="ECO:0007669"/>
    <property type="project" value="UniProtKB-KW"/>
</dbReference>
<keyword evidence="4" id="KW-0067">ATP-binding</keyword>
<dbReference type="InterPro" id="IPR001789">
    <property type="entry name" value="Sig_transdc_resp-reg_receiver"/>
</dbReference>
<feature type="domain" description="Histidine kinase" evidence="7">
    <location>
        <begin position="150"/>
        <end position="371"/>
    </location>
</feature>
<dbReference type="PROSITE" id="PS50109">
    <property type="entry name" value="HIS_KIN"/>
    <property type="match status" value="1"/>
</dbReference>
<evidence type="ECO:0000259" key="8">
    <source>
        <dbReference type="PROSITE" id="PS50110"/>
    </source>
</evidence>
<evidence type="ECO:0000256" key="1">
    <source>
        <dbReference type="ARBA" id="ARBA00022679"/>
    </source>
</evidence>
<keyword evidence="3 9" id="KW-0418">Kinase</keyword>
<accession>A0A0N9ZMI8</accession>
<dbReference type="InterPro" id="IPR036890">
    <property type="entry name" value="HATPase_C_sf"/>
</dbReference>
<evidence type="ECO:0000256" key="4">
    <source>
        <dbReference type="ARBA" id="ARBA00022840"/>
    </source>
</evidence>
<keyword evidence="10" id="KW-1185">Reference proteome</keyword>
<evidence type="ECO:0000313" key="9">
    <source>
        <dbReference type="EMBL" id="ALI54524.1"/>
    </source>
</evidence>
<dbReference type="InterPro" id="IPR000014">
    <property type="entry name" value="PAS"/>
</dbReference>
<dbReference type="RefSeq" id="WP_062215525.1">
    <property type="nucleotide sequence ID" value="NZ_CP012023.1"/>
</dbReference>
<evidence type="ECO:0000259" key="7">
    <source>
        <dbReference type="PROSITE" id="PS50109"/>
    </source>
</evidence>
<dbReference type="Gene3D" id="3.30.450.20">
    <property type="entry name" value="PAS domain"/>
    <property type="match status" value="1"/>
</dbReference>
<evidence type="ECO:0000256" key="6">
    <source>
        <dbReference type="PROSITE-ProRule" id="PRU00169"/>
    </source>
</evidence>
<dbReference type="PATRIC" id="fig|1397108.4.peg.594"/>
<reference evidence="9 10" key="1">
    <citation type="submission" date="2015-05" db="EMBL/GenBank/DDBJ databases">
        <authorList>
            <person name="Wang D.B."/>
            <person name="Wang M."/>
        </authorList>
    </citation>
    <scope>NUCLEOTIDE SEQUENCE [LARGE SCALE GENOMIC DNA]</scope>
    <source>
        <strain evidence="9 10">IMCC 12053</strain>
    </source>
</reference>
<dbReference type="PANTHER" id="PTHR43065:SF46">
    <property type="entry name" value="C4-DICARBOXYLATE TRANSPORT SENSOR PROTEIN DCTB"/>
    <property type="match status" value="1"/>
</dbReference>
<organism evidence="9 10">
    <name type="scientific">Celeribacter marinus</name>
    <dbReference type="NCBI Taxonomy" id="1397108"/>
    <lineage>
        <taxon>Bacteria</taxon>
        <taxon>Pseudomonadati</taxon>
        <taxon>Pseudomonadota</taxon>
        <taxon>Alphaproteobacteria</taxon>
        <taxon>Rhodobacterales</taxon>
        <taxon>Roseobacteraceae</taxon>
        <taxon>Celeribacter</taxon>
    </lineage>
</organism>
<dbReference type="InterPro" id="IPR005467">
    <property type="entry name" value="His_kinase_dom"/>
</dbReference>
<name>A0A0N9ZMI8_9RHOB</name>
<proteinExistence type="predicted"/>
<evidence type="ECO:0000313" key="10">
    <source>
        <dbReference type="Proteomes" id="UP000064920"/>
    </source>
</evidence>
<dbReference type="EMBL" id="CP012023">
    <property type="protein sequence ID" value="ALI54524.1"/>
    <property type="molecule type" value="Genomic_DNA"/>
</dbReference>
<dbReference type="PANTHER" id="PTHR43065">
    <property type="entry name" value="SENSOR HISTIDINE KINASE"/>
    <property type="match status" value="1"/>
</dbReference>
<keyword evidence="5" id="KW-0902">Two-component regulatory system</keyword>
<keyword evidence="2" id="KW-0547">Nucleotide-binding</keyword>
<dbReference type="NCBIfam" id="TIGR00229">
    <property type="entry name" value="sensory_box"/>
    <property type="match status" value="1"/>
</dbReference>
<dbReference type="Pfam" id="PF13426">
    <property type="entry name" value="PAS_9"/>
    <property type="match status" value="1"/>
</dbReference>
<dbReference type="InterPro" id="IPR011006">
    <property type="entry name" value="CheY-like_superfamily"/>
</dbReference>
<dbReference type="SUPFAM" id="SSF52172">
    <property type="entry name" value="CheY-like"/>
    <property type="match status" value="1"/>
</dbReference>
<keyword evidence="6" id="KW-0597">Phosphoprotein</keyword>
<dbReference type="KEGG" id="cmar:IMCC12053_576"/>
<feature type="modified residue" description="4-aspartylphosphate" evidence="6">
    <location>
        <position position="445"/>
    </location>
</feature>
<dbReference type="Proteomes" id="UP000064920">
    <property type="component" value="Chromosome"/>
</dbReference>
<evidence type="ECO:0000256" key="3">
    <source>
        <dbReference type="ARBA" id="ARBA00022777"/>
    </source>
</evidence>
<feature type="domain" description="Response regulatory" evidence="8">
    <location>
        <begin position="394"/>
        <end position="507"/>
    </location>
</feature>
<dbReference type="GO" id="GO:0005524">
    <property type="term" value="F:ATP binding"/>
    <property type="evidence" value="ECO:0007669"/>
    <property type="project" value="UniProtKB-KW"/>
</dbReference>
<dbReference type="InterPro" id="IPR003594">
    <property type="entry name" value="HATPase_dom"/>
</dbReference>
<keyword evidence="1" id="KW-0808">Transferase</keyword>
<dbReference type="AlphaFoldDB" id="A0A0N9ZMI8"/>
<evidence type="ECO:0000256" key="2">
    <source>
        <dbReference type="ARBA" id="ARBA00022741"/>
    </source>
</evidence>
<gene>
    <name evidence="9" type="ORF">IMCC12053_576</name>
</gene>
<dbReference type="Gene3D" id="3.40.50.2300">
    <property type="match status" value="1"/>
</dbReference>
<dbReference type="SMART" id="SM00387">
    <property type="entry name" value="HATPase_c"/>
    <property type="match status" value="1"/>
</dbReference>
<dbReference type="Gene3D" id="3.30.565.10">
    <property type="entry name" value="Histidine kinase-like ATPase, C-terminal domain"/>
    <property type="match status" value="1"/>
</dbReference>
<dbReference type="SUPFAM" id="SSF55874">
    <property type="entry name" value="ATPase domain of HSP90 chaperone/DNA topoisomerase II/histidine kinase"/>
    <property type="match status" value="1"/>
</dbReference>
<dbReference type="InterPro" id="IPR035965">
    <property type="entry name" value="PAS-like_dom_sf"/>
</dbReference>
<dbReference type="SUPFAM" id="SSF55785">
    <property type="entry name" value="PYP-like sensor domain (PAS domain)"/>
    <property type="match status" value="1"/>
</dbReference>